<comment type="catalytic activity">
    <reaction evidence="7">
        <text>H2O(in) = H2O(out)</text>
        <dbReference type="Rhea" id="RHEA:29667"/>
        <dbReference type="ChEBI" id="CHEBI:15377"/>
    </reaction>
</comment>
<evidence type="ECO:0000256" key="8">
    <source>
        <dbReference type="ARBA" id="ARBA00049405"/>
    </source>
</evidence>
<gene>
    <name evidence="10" type="ORF">M9458_038588</name>
</gene>
<keyword evidence="4" id="KW-0812">Transmembrane</keyword>
<evidence type="ECO:0000256" key="1">
    <source>
        <dbReference type="ARBA" id="ARBA00004141"/>
    </source>
</evidence>
<dbReference type="SUPFAM" id="SSF81338">
    <property type="entry name" value="Aquaporin-like"/>
    <property type="match status" value="1"/>
</dbReference>
<dbReference type="Proteomes" id="UP001529510">
    <property type="component" value="Unassembled WGS sequence"/>
</dbReference>
<feature type="non-terminal residue" evidence="10">
    <location>
        <position position="1"/>
    </location>
</feature>
<evidence type="ECO:0000256" key="3">
    <source>
        <dbReference type="ARBA" id="ARBA00022448"/>
    </source>
</evidence>
<comment type="catalytic activity">
    <reaction evidence="8">
        <text>glycerol(in) = glycerol(out)</text>
        <dbReference type="Rhea" id="RHEA:29675"/>
        <dbReference type="ChEBI" id="CHEBI:17754"/>
    </reaction>
</comment>
<dbReference type="GO" id="GO:0005886">
    <property type="term" value="C:plasma membrane"/>
    <property type="evidence" value="ECO:0007669"/>
    <property type="project" value="UniProtKB-ARBA"/>
</dbReference>
<keyword evidence="5" id="KW-1133">Transmembrane helix</keyword>
<evidence type="ECO:0000313" key="10">
    <source>
        <dbReference type="EMBL" id="KAL0166744.1"/>
    </source>
</evidence>
<dbReference type="Pfam" id="PF00230">
    <property type="entry name" value="MIP"/>
    <property type="match status" value="1"/>
</dbReference>
<evidence type="ECO:0008006" key="12">
    <source>
        <dbReference type="Google" id="ProtNLM"/>
    </source>
</evidence>
<dbReference type="EMBL" id="JAMKFB020000019">
    <property type="protein sequence ID" value="KAL0166744.1"/>
    <property type="molecule type" value="Genomic_DNA"/>
</dbReference>
<accession>A0ABD0NXY4</accession>
<reference evidence="10 11" key="1">
    <citation type="submission" date="2024-05" db="EMBL/GenBank/DDBJ databases">
        <title>Genome sequencing and assembly of Indian major carp, Cirrhinus mrigala (Hamilton, 1822).</title>
        <authorList>
            <person name="Mohindra V."/>
            <person name="Chowdhury L.M."/>
            <person name="Lal K."/>
            <person name="Jena J.K."/>
        </authorList>
    </citation>
    <scope>NUCLEOTIDE SEQUENCE [LARGE SCALE GENOMIC DNA]</scope>
    <source>
        <strain evidence="10">CM1030</strain>
        <tissue evidence="10">Blood</tissue>
    </source>
</reference>
<dbReference type="Gene3D" id="1.20.1080.10">
    <property type="entry name" value="Glycerol uptake facilitator protein"/>
    <property type="match status" value="1"/>
</dbReference>
<protein>
    <recommendedName>
        <fullName evidence="12">Aquaporin</fullName>
    </recommendedName>
</protein>
<comment type="subcellular location">
    <subcellularLocation>
        <location evidence="1">Membrane</location>
        <topology evidence="1">Multi-pass membrane protein</topology>
    </subcellularLocation>
</comment>
<keyword evidence="11" id="KW-1185">Reference proteome</keyword>
<dbReference type="InterPro" id="IPR050363">
    <property type="entry name" value="MIP/Aquaporin"/>
</dbReference>
<feature type="signal peptide" evidence="9">
    <location>
        <begin position="1"/>
        <end position="15"/>
    </location>
</feature>
<sequence>IIGTAALLVCVLALGDPHNTPAPPGLEPVLVGAAVLLIGISMGSNSGYAINPARDFGPRLFSYIAGWGDEVF</sequence>
<evidence type="ECO:0000256" key="9">
    <source>
        <dbReference type="SAM" id="SignalP"/>
    </source>
</evidence>
<comment type="similarity">
    <text evidence="2">Belongs to the MIP/aquaporin (TC 1.A.8) family.</text>
</comment>
<dbReference type="AlphaFoldDB" id="A0ABD0NXY4"/>
<keyword evidence="3" id="KW-0813">Transport</keyword>
<evidence type="ECO:0000256" key="5">
    <source>
        <dbReference type="ARBA" id="ARBA00022989"/>
    </source>
</evidence>
<dbReference type="GO" id="GO:0055085">
    <property type="term" value="P:transmembrane transport"/>
    <property type="evidence" value="ECO:0007669"/>
    <property type="project" value="UniProtKB-ARBA"/>
</dbReference>
<name>A0ABD0NXY4_CIRMR</name>
<evidence type="ECO:0000256" key="4">
    <source>
        <dbReference type="ARBA" id="ARBA00022692"/>
    </source>
</evidence>
<dbReference type="PANTHER" id="PTHR43829:SF13">
    <property type="entry name" value="AQUAPORIN-10"/>
    <property type="match status" value="1"/>
</dbReference>
<feature type="chain" id="PRO_5044834219" description="Aquaporin" evidence="9">
    <location>
        <begin position="16"/>
        <end position="72"/>
    </location>
</feature>
<evidence type="ECO:0000256" key="6">
    <source>
        <dbReference type="ARBA" id="ARBA00023136"/>
    </source>
</evidence>
<evidence type="ECO:0000256" key="7">
    <source>
        <dbReference type="ARBA" id="ARBA00034651"/>
    </source>
</evidence>
<dbReference type="InterPro" id="IPR023271">
    <property type="entry name" value="Aquaporin-like"/>
</dbReference>
<keyword evidence="6" id="KW-0472">Membrane</keyword>
<keyword evidence="9" id="KW-0732">Signal</keyword>
<proteinExistence type="inferred from homology"/>
<dbReference type="PANTHER" id="PTHR43829">
    <property type="entry name" value="AQUAPORIN OR AQUAGLYCEROPORIN RELATED"/>
    <property type="match status" value="1"/>
</dbReference>
<feature type="non-terminal residue" evidence="10">
    <location>
        <position position="72"/>
    </location>
</feature>
<dbReference type="InterPro" id="IPR000425">
    <property type="entry name" value="MIP"/>
</dbReference>
<organism evidence="10 11">
    <name type="scientific">Cirrhinus mrigala</name>
    <name type="common">Mrigala</name>
    <dbReference type="NCBI Taxonomy" id="683832"/>
    <lineage>
        <taxon>Eukaryota</taxon>
        <taxon>Metazoa</taxon>
        <taxon>Chordata</taxon>
        <taxon>Craniata</taxon>
        <taxon>Vertebrata</taxon>
        <taxon>Euteleostomi</taxon>
        <taxon>Actinopterygii</taxon>
        <taxon>Neopterygii</taxon>
        <taxon>Teleostei</taxon>
        <taxon>Ostariophysi</taxon>
        <taxon>Cypriniformes</taxon>
        <taxon>Cyprinidae</taxon>
        <taxon>Labeoninae</taxon>
        <taxon>Labeonini</taxon>
        <taxon>Cirrhinus</taxon>
    </lineage>
</organism>
<evidence type="ECO:0000313" key="11">
    <source>
        <dbReference type="Proteomes" id="UP001529510"/>
    </source>
</evidence>
<comment type="caution">
    <text evidence="10">The sequence shown here is derived from an EMBL/GenBank/DDBJ whole genome shotgun (WGS) entry which is preliminary data.</text>
</comment>
<evidence type="ECO:0000256" key="2">
    <source>
        <dbReference type="ARBA" id="ARBA00006175"/>
    </source>
</evidence>